<dbReference type="InterPro" id="IPR007712">
    <property type="entry name" value="RelE/ParE_toxin"/>
</dbReference>
<dbReference type="AlphaFoldDB" id="A0A2A2T3G8"/>
<name>A0A2A2T3G8_9BURK</name>
<dbReference type="Proteomes" id="UP000217780">
    <property type="component" value="Unassembled WGS sequence"/>
</dbReference>
<protein>
    <submittedName>
        <fullName evidence="3">Plasmid stabilization protein</fullName>
    </submittedName>
</protein>
<dbReference type="PANTHER" id="PTHR33755">
    <property type="entry name" value="TOXIN PARE1-RELATED"/>
    <property type="match status" value="1"/>
</dbReference>
<dbReference type="InterPro" id="IPR051803">
    <property type="entry name" value="TA_system_RelE-like_toxin"/>
</dbReference>
<proteinExistence type="inferred from homology"/>
<reference evidence="3 4" key="1">
    <citation type="submission" date="2017-08" db="EMBL/GenBank/DDBJ databases">
        <title>WGS of Clinical strains of the CDC Group NO-1 linked to zoonotic infections in humans.</title>
        <authorList>
            <person name="Bernier A.-M."/>
            <person name="Bernard K."/>
        </authorList>
    </citation>
    <scope>NUCLEOTIDE SEQUENCE [LARGE SCALE GENOMIC DNA]</scope>
    <source>
        <strain evidence="3 4">NML91-0035</strain>
    </source>
</reference>
<comment type="similarity">
    <text evidence="1">Belongs to the RelE toxin family.</text>
</comment>
<sequence>MRLALTPLAEQDLEAIADYIAADNPVRALSFVRELRAQCQRIALSPRSYRLRPELGKSIRSCAHGRYVIFFESDEHDAVLIVRILHGARDLPALFQAGEPGD</sequence>
<dbReference type="GeneID" id="93872686"/>
<evidence type="ECO:0000256" key="2">
    <source>
        <dbReference type="ARBA" id="ARBA00022649"/>
    </source>
</evidence>
<comment type="caution">
    <text evidence="3">The sequence shown here is derived from an EMBL/GenBank/DDBJ whole genome shotgun (WGS) entry which is preliminary data.</text>
</comment>
<evidence type="ECO:0000256" key="1">
    <source>
        <dbReference type="ARBA" id="ARBA00006226"/>
    </source>
</evidence>
<dbReference type="Pfam" id="PF05016">
    <property type="entry name" value="ParE_toxin"/>
    <property type="match status" value="1"/>
</dbReference>
<evidence type="ECO:0000313" key="4">
    <source>
        <dbReference type="Proteomes" id="UP000217780"/>
    </source>
</evidence>
<gene>
    <name evidence="3" type="ORF">CLI92_10795</name>
</gene>
<dbReference type="RefSeq" id="WP_095543194.1">
    <property type="nucleotide sequence ID" value="NZ_NSJC01000019.1"/>
</dbReference>
<accession>A0A2A2T3G8</accession>
<keyword evidence="2" id="KW-1277">Toxin-antitoxin system</keyword>
<dbReference type="PANTHER" id="PTHR33755:SF6">
    <property type="entry name" value="PLASMID STABILIZATION SYSTEM PROTEIN"/>
    <property type="match status" value="1"/>
</dbReference>
<dbReference type="InterPro" id="IPR035093">
    <property type="entry name" value="RelE/ParE_toxin_dom_sf"/>
</dbReference>
<dbReference type="Gene3D" id="3.30.2310.20">
    <property type="entry name" value="RelE-like"/>
    <property type="match status" value="1"/>
</dbReference>
<evidence type="ECO:0000313" key="3">
    <source>
        <dbReference type="EMBL" id="PAX16059.1"/>
    </source>
</evidence>
<organism evidence="3 4">
    <name type="scientific">Vandammella animalimorsus</name>
    <dbReference type="NCBI Taxonomy" id="2029117"/>
    <lineage>
        <taxon>Bacteria</taxon>
        <taxon>Pseudomonadati</taxon>
        <taxon>Pseudomonadota</taxon>
        <taxon>Betaproteobacteria</taxon>
        <taxon>Burkholderiales</taxon>
        <taxon>Comamonadaceae</taxon>
        <taxon>Vandammella</taxon>
    </lineage>
</organism>
<dbReference type="EMBL" id="NTBI01000010">
    <property type="protein sequence ID" value="PAX16059.1"/>
    <property type="molecule type" value="Genomic_DNA"/>
</dbReference>